<gene>
    <name evidence="2" type="primary">SMKI06G2950</name>
    <name evidence="2" type="ORF">SMKI_06G2950</name>
</gene>
<dbReference type="RefSeq" id="XP_056082058.1">
    <property type="nucleotide sequence ID" value="XM_056222358.1"/>
</dbReference>
<sequence>MVTIVFPHPAEDFPDLKIAGEFTDWKGVPMSINAETGQWEYKIDESSIAKHNDKDKVHFKFIDHNGNWFADDEYAKEIDEHSNENNVATLETHDYEGSVNTNSKEGVESAQEANNDGLGLYYEGPETPTPSLKGNTTIASSKAGSSQIEQAPKEEAVRNGRKLDHTPLKEAAAEEDFKTEKELSPFFPEQQEENKRDEELDNLSEGNDNTRVNEDTDVTDSNESEHEIDGSDTENTDISEQEEIHKSDKLVTQGANSIVKKDDSNTEDYESVLEKLLGALGRFFGSWFSWLTTKMSGTEAA</sequence>
<reference evidence="2" key="1">
    <citation type="submission" date="2022-10" db="EMBL/GenBank/DDBJ databases">
        <authorList>
            <person name="Byrne P K."/>
        </authorList>
    </citation>
    <scope>NUCLEOTIDE SEQUENCE</scope>
    <source>
        <strain evidence="2">IFO1815</strain>
    </source>
</reference>
<proteinExistence type="predicted"/>
<protein>
    <recommendedName>
        <fullName evidence="4">Uip4p</fullName>
    </recommendedName>
</protein>
<dbReference type="GeneID" id="80918154"/>
<accession>A0AA35NHF8</accession>
<dbReference type="Proteomes" id="UP001161438">
    <property type="component" value="Chromosome 6"/>
</dbReference>
<evidence type="ECO:0008006" key="4">
    <source>
        <dbReference type="Google" id="ProtNLM"/>
    </source>
</evidence>
<evidence type="ECO:0000313" key="2">
    <source>
        <dbReference type="EMBL" id="CAI4038943.1"/>
    </source>
</evidence>
<dbReference type="InterPro" id="IPR013783">
    <property type="entry name" value="Ig-like_fold"/>
</dbReference>
<organism evidence="2 3">
    <name type="scientific">Saccharomyces mikatae IFO 1815</name>
    <dbReference type="NCBI Taxonomy" id="226126"/>
    <lineage>
        <taxon>Eukaryota</taxon>
        <taxon>Fungi</taxon>
        <taxon>Dikarya</taxon>
        <taxon>Ascomycota</taxon>
        <taxon>Saccharomycotina</taxon>
        <taxon>Saccharomycetes</taxon>
        <taxon>Saccharomycetales</taxon>
        <taxon>Saccharomycetaceae</taxon>
        <taxon>Saccharomyces</taxon>
    </lineage>
</organism>
<dbReference type="EMBL" id="OX365762">
    <property type="protein sequence ID" value="CAI4038943.1"/>
    <property type="molecule type" value="Genomic_DNA"/>
</dbReference>
<feature type="compositionally biased region" description="Basic and acidic residues" evidence="1">
    <location>
        <begin position="151"/>
        <end position="183"/>
    </location>
</feature>
<name>A0AA35NHF8_SACMI</name>
<feature type="region of interest" description="Disordered" evidence="1">
    <location>
        <begin position="116"/>
        <end position="250"/>
    </location>
</feature>
<dbReference type="CDD" id="cd02859">
    <property type="entry name" value="E_set_AMPKbeta_like_N"/>
    <property type="match status" value="1"/>
</dbReference>
<keyword evidence="3" id="KW-1185">Reference proteome</keyword>
<evidence type="ECO:0000256" key="1">
    <source>
        <dbReference type="SAM" id="MobiDB-lite"/>
    </source>
</evidence>
<feature type="compositionally biased region" description="Polar residues" evidence="1">
    <location>
        <begin position="129"/>
        <end position="149"/>
    </location>
</feature>
<dbReference type="InterPro" id="IPR014756">
    <property type="entry name" value="Ig_E-set"/>
</dbReference>
<feature type="compositionally biased region" description="Acidic residues" evidence="1">
    <location>
        <begin position="230"/>
        <end position="241"/>
    </location>
</feature>
<dbReference type="SUPFAM" id="SSF81296">
    <property type="entry name" value="E set domains"/>
    <property type="match status" value="1"/>
</dbReference>
<dbReference type="Gene3D" id="2.60.40.10">
    <property type="entry name" value="Immunoglobulins"/>
    <property type="match status" value="1"/>
</dbReference>
<dbReference type="AlphaFoldDB" id="A0AA35NHF8"/>
<evidence type="ECO:0000313" key="3">
    <source>
        <dbReference type="Proteomes" id="UP001161438"/>
    </source>
</evidence>